<accession>A0ABV5AK84</accession>
<organism evidence="3 4">
    <name type="scientific">Alicyclobacillus fastidiosus</name>
    <dbReference type="NCBI Taxonomy" id="392011"/>
    <lineage>
        <taxon>Bacteria</taxon>
        <taxon>Bacillati</taxon>
        <taxon>Bacillota</taxon>
        <taxon>Bacilli</taxon>
        <taxon>Bacillales</taxon>
        <taxon>Alicyclobacillaceae</taxon>
        <taxon>Alicyclobacillus</taxon>
    </lineage>
</organism>
<feature type="compositionally biased region" description="Basic and acidic residues" evidence="1">
    <location>
        <begin position="1"/>
        <end position="16"/>
    </location>
</feature>
<proteinExistence type="predicted"/>
<name>A0ABV5AK84_9BACL</name>
<comment type="caution">
    <text evidence="3">The sequence shown here is derived from an EMBL/GenBank/DDBJ whole genome shotgun (WGS) entry which is preliminary data.</text>
</comment>
<gene>
    <name evidence="3" type="ORF">KKP3000_001648</name>
</gene>
<keyword evidence="4" id="KW-1185">Reference proteome</keyword>
<evidence type="ECO:0000313" key="4">
    <source>
        <dbReference type="Proteomes" id="UP001579974"/>
    </source>
</evidence>
<feature type="region of interest" description="Disordered" evidence="1">
    <location>
        <begin position="1"/>
        <end position="27"/>
    </location>
</feature>
<feature type="transmembrane region" description="Helical" evidence="2">
    <location>
        <begin position="64"/>
        <end position="82"/>
    </location>
</feature>
<evidence type="ECO:0000313" key="3">
    <source>
        <dbReference type="EMBL" id="MFB5192445.1"/>
    </source>
</evidence>
<keyword evidence="2" id="KW-0812">Transmembrane</keyword>
<evidence type="ECO:0000256" key="1">
    <source>
        <dbReference type="SAM" id="MobiDB-lite"/>
    </source>
</evidence>
<protein>
    <submittedName>
        <fullName evidence="3">Uncharacterized protein</fullName>
    </submittedName>
</protein>
<keyword evidence="2" id="KW-1133">Transmembrane helix</keyword>
<evidence type="ECO:0000256" key="2">
    <source>
        <dbReference type="SAM" id="Phobius"/>
    </source>
</evidence>
<keyword evidence="2" id="KW-0472">Membrane</keyword>
<dbReference type="RefSeq" id="WP_275473252.1">
    <property type="nucleotide sequence ID" value="NZ_CP162940.1"/>
</dbReference>
<reference evidence="3 4" key="1">
    <citation type="journal article" date="2024" name="Int. J. Mol. Sci.">
        <title>Exploration of Alicyclobacillus spp. Genome in Search of Antibiotic Resistance.</title>
        <authorList>
            <person name="Bucka-Kolendo J."/>
            <person name="Kiousi D.E."/>
            <person name="Dekowska A."/>
            <person name="Mikolajczuk-Szczyrba A."/>
            <person name="Karadedos D.M."/>
            <person name="Michael P."/>
            <person name="Galanis A."/>
            <person name="Sokolowska B."/>
        </authorList>
    </citation>
    <scope>NUCLEOTIDE SEQUENCE [LARGE SCALE GENOMIC DNA]</scope>
    <source>
        <strain evidence="3 4">KKP 3000</strain>
    </source>
</reference>
<dbReference type="Proteomes" id="UP001579974">
    <property type="component" value="Unassembled WGS sequence"/>
</dbReference>
<sequence length="85" mass="9676">MNLDPKHVNPHDDPSLHEVQPQPPTIDHREPFNDVVKHGDIVVGHQQNRVLSDYPKRVRPAIRAWSIVALALVLATIVYNLVVMF</sequence>
<dbReference type="EMBL" id="JBDXSU010000022">
    <property type="protein sequence ID" value="MFB5192445.1"/>
    <property type="molecule type" value="Genomic_DNA"/>
</dbReference>